<reference evidence="1 2" key="1">
    <citation type="journal article" date="2014" name="Agronomy (Basel)">
        <title>A Draft Genome Sequence for Ensete ventricosum, the Drought-Tolerant Tree Against Hunger.</title>
        <authorList>
            <person name="Harrison J."/>
            <person name="Moore K.A."/>
            <person name="Paszkiewicz K."/>
            <person name="Jones T."/>
            <person name="Grant M."/>
            <person name="Ambacheew D."/>
            <person name="Muzemil S."/>
            <person name="Studholme D.J."/>
        </authorList>
    </citation>
    <scope>NUCLEOTIDE SEQUENCE [LARGE SCALE GENOMIC DNA]</scope>
</reference>
<gene>
    <name evidence="1" type="ORF">B296_00030726</name>
</gene>
<protein>
    <submittedName>
        <fullName evidence="1">Uncharacterized protein</fullName>
    </submittedName>
</protein>
<organism evidence="1 2">
    <name type="scientific">Ensete ventricosum</name>
    <name type="common">Abyssinian banana</name>
    <name type="synonym">Musa ensete</name>
    <dbReference type="NCBI Taxonomy" id="4639"/>
    <lineage>
        <taxon>Eukaryota</taxon>
        <taxon>Viridiplantae</taxon>
        <taxon>Streptophyta</taxon>
        <taxon>Embryophyta</taxon>
        <taxon>Tracheophyta</taxon>
        <taxon>Spermatophyta</taxon>
        <taxon>Magnoliopsida</taxon>
        <taxon>Liliopsida</taxon>
        <taxon>Zingiberales</taxon>
        <taxon>Musaceae</taxon>
        <taxon>Ensete</taxon>
    </lineage>
</organism>
<accession>A0A426X4N5</accession>
<dbReference type="Proteomes" id="UP000287651">
    <property type="component" value="Unassembled WGS sequence"/>
</dbReference>
<dbReference type="EMBL" id="AMZH03026802">
    <property type="protein sequence ID" value="RRT34436.1"/>
    <property type="molecule type" value="Genomic_DNA"/>
</dbReference>
<dbReference type="AlphaFoldDB" id="A0A426X4N5"/>
<evidence type="ECO:0000313" key="1">
    <source>
        <dbReference type="EMBL" id="RRT34436.1"/>
    </source>
</evidence>
<proteinExistence type="predicted"/>
<name>A0A426X4N5_ENSVE</name>
<evidence type="ECO:0000313" key="2">
    <source>
        <dbReference type="Proteomes" id="UP000287651"/>
    </source>
</evidence>
<sequence length="85" mass="9724">MRLKTTCTVLRLTGSVVFKEEEAAVIYGPCLGKRCRQAFFFFQLLNRNGHSMMKSICGCRSVKRADESFEEMADRRNMPSAVLVR</sequence>
<comment type="caution">
    <text evidence="1">The sequence shown here is derived from an EMBL/GenBank/DDBJ whole genome shotgun (WGS) entry which is preliminary data.</text>
</comment>